<keyword evidence="2" id="KW-1185">Reference proteome</keyword>
<evidence type="ECO:0000313" key="1">
    <source>
        <dbReference type="EnsemblMetazoa" id="CJA32478.1"/>
    </source>
</evidence>
<sequence length="96" mass="10495">MELLLFMYCHRTPVSTASGRENAEVSSIDDSGNNEFFVESVRSFTPSAFLLYSVLGFKLFSLSVLFPSKSTTPSPLLHVPSLLVCRKAQSADLSSS</sequence>
<organism evidence="1 2">
    <name type="scientific">Caenorhabditis japonica</name>
    <dbReference type="NCBI Taxonomy" id="281687"/>
    <lineage>
        <taxon>Eukaryota</taxon>
        <taxon>Metazoa</taxon>
        <taxon>Ecdysozoa</taxon>
        <taxon>Nematoda</taxon>
        <taxon>Chromadorea</taxon>
        <taxon>Rhabditida</taxon>
        <taxon>Rhabditina</taxon>
        <taxon>Rhabditomorpha</taxon>
        <taxon>Rhabditoidea</taxon>
        <taxon>Rhabditidae</taxon>
        <taxon>Peloderinae</taxon>
        <taxon>Caenorhabditis</taxon>
    </lineage>
</organism>
<accession>A0A8R1IKY9</accession>
<dbReference type="Proteomes" id="UP000005237">
    <property type="component" value="Unassembled WGS sequence"/>
</dbReference>
<reference evidence="2" key="1">
    <citation type="submission" date="2010-08" db="EMBL/GenBank/DDBJ databases">
        <authorList>
            <consortium name="Caenorhabditis japonica Sequencing Consortium"/>
            <person name="Wilson R.K."/>
        </authorList>
    </citation>
    <scope>NUCLEOTIDE SEQUENCE [LARGE SCALE GENOMIC DNA]</scope>
    <source>
        <strain evidence="2">DF5081</strain>
    </source>
</reference>
<name>A0A8R1IKY9_CAEJA</name>
<protein>
    <submittedName>
        <fullName evidence="1">Uncharacterized protein</fullName>
    </submittedName>
</protein>
<proteinExistence type="predicted"/>
<reference evidence="1" key="2">
    <citation type="submission" date="2022-06" db="UniProtKB">
        <authorList>
            <consortium name="EnsemblMetazoa"/>
        </authorList>
    </citation>
    <scope>IDENTIFICATION</scope>
    <source>
        <strain evidence="1">DF5081</strain>
    </source>
</reference>
<dbReference type="AlphaFoldDB" id="A0A8R1IKY9"/>
<dbReference type="EnsemblMetazoa" id="CJA32478.1">
    <property type="protein sequence ID" value="CJA32478.1"/>
    <property type="gene ID" value="WBGene00208325"/>
</dbReference>
<evidence type="ECO:0000313" key="2">
    <source>
        <dbReference type="Proteomes" id="UP000005237"/>
    </source>
</evidence>